<reference evidence="3 4" key="1">
    <citation type="journal article" date="2009" name="Nature">
        <title>Evolution of pathogenicity and sexual reproduction in eight Candida genomes.</title>
        <authorList>
            <person name="Butler G."/>
            <person name="Rasmussen M.D."/>
            <person name="Lin M.F."/>
            <person name="Santos M.A."/>
            <person name="Sakthikumar S."/>
            <person name="Munro C.A."/>
            <person name="Rheinbay E."/>
            <person name="Grabherr M."/>
            <person name="Forche A."/>
            <person name="Reedy J.L."/>
            <person name="Agrafioti I."/>
            <person name="Arnaud M.B."/>
            <person name="Bates S."/>
            <person name="Brown A.J."/>
            <person name="Brunke S."/>
            <person name="Costanzo M.C."/>
            <person name="Fitzpatrick D.A."/>
            <person name="de Groot P.W."/>
            <person name="Harris D."/>
            <person name="Hoyer L.L."/>
            <person name="Hube B."/>
            <person name="Klis F.M."/>
            <person name="Kodira C."/>
            <person name="Lennard N."/>
            <person name="Logue M.E."/>
            <person name="Martin R."/>
            <person name="Neiman A.M."/>
            <person name="Nikolaou E."/>
            <person name="Quail M.A."/>
            <person name="Quinn J."/>
            <person name="Santos M.C."/>
            <person name="Schmitzberger F.F."/>
            <person name="Sherlock G."/>
            <person name="Shah P."/>
            <person name="Silverstein K.A."/>
            <person name="Skrzypek M.S."/>
            <person name="Soll D."/>
            <person name="Staggs R."/>
            <person name="Stansfield I."/>
            <person name="Stumpf M.P."/>
            <person name="Sudbery P.E."/>
            <person name="Srikantha T."/>
            <person name="Zeng Q."/>
            <person name="Berman J."/>
            <person name="Berriman M."/>
            <person name="Heitman J."/>
            <person name="Gow N.A."/>
            <person name="Lorenz M.C."/>
            <person name="Birren B.W."/>
            <person name="Kellis M."/>
            <person name="Cuomo C.A."/>
        </authorList>
    </citation>
    <scope>NUCLEOTIDE SEQUENCE [LARGE SCALE GENOMIC DNA]</scope>
    <source>
        <strain evidence="3 4">WO-1</strain>
    </source>
</reference>
<dbReference type="OrthoDB" id="4010679at2759"/>
<feature type="transmembrane region" description="Helical" evidence="2">
    <location>
        <begin position="20"/>
        <end position="41"/>
    </location>
</feature>
<keyword evidence="2" id="KW-1133">Transmembrane helix</keyword>
<keyword evidence="4" id="KW-1185">Reference proteome</keyword>
<feature type="region of interest" description="Disordered" evidence="1">
    <location>
        <begin position="148"/>
        <end position="167"/>
    </location>
</feature>
<gene>
    <name evidence="3" type="ORF">CAWG_02846</name>
</gene>
<sequence>MSWLRYLGLTVPLAALRSYLYMATTATTSLFVLLPIAMITYDQYYKTLIPNESSPIIPLNFTTTTITYKNLKSSSNNNNNNNNNNNHISNTKNILISNAINPIFQNYQYDDQLIYIFNINIQAICLPHNNLQHEITKINYELISSTTTETTNDKNDNDNDNNNNNNNKSFKQGSIILNCDPYVIYSQNNQFIPFNFRFWLSPYLIEHSQINNINLLPLEIPGDQLKNWNNFKIILNNNNNDNINNQVSTPTAAQNQEIRYLIDDNFSWIQFDVKWTGFRYYMVKYYYSCYLIGTIIFFMVSAGVGFFTSYTILLLNNRNKL</sequence>
<name>C4YNR3_CANAW</name>
<proteinExistence type="predicted"/>
<keyword evidence="2" id="KW-0812">Transmembrane</keyword>
<evidence type="ECO:0000256" key="2">
    <source>
        <dbReference type="SAM" id="Phobius"/>
    </source>
</evidence>
<evidence type="ECO:0000313" key="3">
    <source>
        <dbReference type="EMBL" id="EEQ44572.1"/>
    </source>
</evidence>
<dbReference type="VEuPathDB" id="FungiDB:CAWG_02846"/>
<protein>
    <recommendedName>
        <fullName evidence="5">Seipin</fullName>
    </recommendedName>
</protein>
<organism evidence="3 4">
    <name type="scientific">Candida albicans (strain WO-1)</name>
    <name type="common">Yeast</name>
    <dbReference type="NCBI Taxonomy" id="294748"/>
    <lineage>
        <taxon>Eukaryota</taxon>
        <taxon>Fungi</taxon>
        <taxon>Dikarya</taxon>
        <taxon>Ascomycota</taxon>
        <taxon>Saccharomycotina</taxon>
        <taxon>Pichiomycetes</taxon>
        <taxon>Debaryomycetaceae</taxon>
        <taxon>Candida/Lodderomyces clade</taxon>
        <taxon>Candida</taxon>
    </lineage>
</organism>
<dbReference type="PaxDb" id="5476-C4YNR3"/>
<evidence type="ECO:0000256" key="1">
    <source>
        <dbReference type="SAM" id="MobiDB-lite"/>
    </source>
</evidence>
<dbReference type="AlphaFoldDB" id="C4YNR3"/>
<dbReference type="Proteomes" id="UP000001429">
    <property type="component" value="Chromosome 3"/>
</dbReference>
<evidence type="ECO:0000313" key="4">
    <source>
        <dbReference type="Proteomes" id="UP000001429"/>
    </source>
</evidence>
<dbReference type="OMA" id="DVKWTGF"/>
<dbReference type="HOGENOM" id="CLU_049617_0_0_1"/>
<accession>C4YNR3</accession>
<feature type="transmembrane region" description="Helical" evidence="2">
    <location>
        <begin position="289"/>
        <end position="315"/>
    </location>
</feature>
<evidence type="ECO:0008006" key="5">
    <source>
        <dbReference type="Google" id="ProtNLM"/>
    </source>
</evidence>
<keyword evidence="2" id="KW-0472">Membrane</keyword>
<dbReference type="EMBL" id="CM000310">
    <property type="protein sequence ID" value="EEQ44572.1"/>
    <property type="molecule type" value="Genomic_DNA"/>
</dbReference>